<keyword evidence="3 4" id="KW-0862">Zinc</keyword>
<evidence type="ECO:0000313" key="7">
    <source>
        <dbReference type="EMBL" id="CEM41180.1"/>
    </source>
</evidence>
<name>A0A0G4HBJ6_9ALVE</name>
<feature type="compositionally biased region" description="Polar residues" evidence="5">
    <location>
        <begin position="294"/>
        <end position="304"/>
    </location>
</feature>
<accession>A0A0G4HBJ6</accession>
<dbReference type="VEuPathDB" id="CryptoDB:Cvel_25869"/>
<proteinExistence type="predicted"/>
<dbReference type="SUPFAM" id="SSF90229">
    <property type="entry name" value="CCCH zinc finger"/>
    <property type="match status" value="2"/>
</dbReference>
<feature type="domain" description="C3H1-type" evidence="6">
    <location>
        <begin position="50"/>
        <end position="78"/>
    </location>
</feature>
<evidence type="ECO:0000256" key="2">
    <source>
        <dbReference type="ARBA" id="ARBA00022771"/>
    </source>
</evidence>
<dbReference type="AlphaFoldDB" id="A0A0G4HBJ6"/>
<dbReference type="Pfam" id="PF00642">
    <property type="entry name" value="zf-CCCH"/>
    <property type="match status" value="1"/>
</dbReference>
<dbReference type="PROSITE" id="PS50103">
    <property type="entry name" value="ZF_C3H1"/>
    <property type="match status" value="2"/>
</dbReference>
<evidence type="ECO:0000256" key="1">
    <source>
        <dbReference type="ARBA" id="ARBA00022723"/>
    </source>
</evidence>
<dbReference type="Gene3D" id="3.30.1370.210">
    <property type="match status" value="1"/>
</dbReference>
<feature type="zinc finger region" description="C3H1-type" evidence="4">
    <location>
        <begin position="15"/>
        <end position="42"/>
    </location>
</feature>
<feature type="region of interest" description="Disordered" evidence="5">
    <location>
        <begin position="128"/>
        <end position="223"/>
    </location>
</feature>
<evidence type="ECO:0000256" key="5">
    <source>
        <dbReference type="SAM" id="MobiDB-lite"/>
    </source>
</evidence>
<keyword evidence="1 4" id="KW-0479">Metal-binding</keyword>
<dbReference type="SMART" id="SM00356">
    <property type="entry name" value="ZnF_C3H1"/>
    <property type="match status" value="2"/>
</dbReference>
<evidence type="ECO:0000256" key="3">
    <source>
        <dbReference type="ARBA" id="ARBA00022833"/>
    </source>
</evidence>
<dbReference type="GO" id="GO:0008270">
    <property type="term" value="F:zinc ion binding"/>
    <property type="evidence" value="ECO:0007669"/>
    <property type="project" value="UniProtKB-KW"/>
</dbReference>
<sequence>MSVPGGSTGCKTPVLEKTRICYHHLQGKCRLGDACGFAHDKMELRQNPDLRFTSLCFSVAKGTECRRGAECTYAHSLEEVEEARTRLRNHNHILQQQQQQAKFSYQQQQHEVQREQVVEVCCSPDTEAPPSLEGSDFSGPCVTQGGSWETGTSLPPPGRGGSRGSQMTMNSGTPSSSSRPPVYPHTHRSGSGRAEKHWPPSNGLGDRRTRPPPFTSYAPNVSPLQALGDDWKKLVGPPITVPKGMSMEAGSVEFFNFICQQFGFEELPTTSTTHTMGGGSGEGQMLWGSPPATGLSSSVPQQPKGNGGSPPLPSLWKRGARGPESNAPKGVERGGASLVLSG</sequence>
<evidence type="ECO:0000256" key="4">
    <source>
        <dbReference type="PROSITE-ProRule" id="PRU00723"/>
    </source>
</evidence>
<evidence type="ECO:0000259" key="6">
    <source>
        <dbReference type="PROSITE" id="PS50103"/>
    </source>
</evidence>
<dbReference type="InterPro" id="IPR000571">
    <property type="entry name" value="Znf_CCCH"/>
</dbReference>
<feature type="zinc finger region" description="C3H1-type" evidence="4">
    <location>
        <begin position="50"/>
        <end position="78"/>
    </location>
</feature>
<organism evidence="7">
    <name type="scientific">Chromera velia CCMP2878</name>
    <dbReference type="NCBI Taxonomy" id="1169474"/>
    <lineage>
        <taxon>Eukaryota</taxon>
        <taxon>Sar</taxon>
        <taxon>Alveolata</taxon>
        <taxon>Colpodellida</taxon>
        <taxon>Chromeraceae</taxon>
        <taxon>Chromera</taxon>
    </lineage>
</organism>
<feature type="region of interest" description="Disordered" evidence="5">
    <location>
        <begin position="269"/>
        <end position="342"/>
    </location>
</feature>
<protein>
    <recommendedName>
        <fullName evidence="6">C3H1-type domain-containing protein</fullName>
    </recommendedName>
</protein>
<dbReference type="EMBL" id="CDMZ01002185">
    <property type="protein sequence ID" value="CEM41180.1"/>
    <property type="molecule type" value="Genomic_DNA"/>
</dbReference>
<keyword evidence="2 4" id="KW-0863">Zinc-finger</keyword>
<feature type="compositionally biased region" description="Polar residues" evidence="5">
    <location>
        <begin position="166"/>
        <end position="179"/>
    </location>
</feature>
<feature type="domain" description="C3H1-type" evidence="6">
    <location>
        <begin position="15"/>
        <end position="42"/>
    </location>
</feature>
<gene>
    <name evidence="7" type="ORF">Cvel_25869</name>
</gene>
<reference evidence="7" key="1">
    <citation type="submission" date="2014-11" db="EMBL/GenBank/DDBJ databases">
        <authorList>
            <person name="Otto D Thomas"/>
            <person name="Naeem Raeece"/>
        </authorList>
    </citation>
    <scope>NUCLEOTIDE SEQUENCE</scope>
</reference>
<dbReference type="InterPro" id="IPR036855">
    <property type="entry name" value="Znf_CCCH_sf"/>
</dbReference>